<evidence type="ECO:0000313" key="3">
    <source>
        <dbReference type="Proteomes" id="UP000006753"/>
    </source>
</evidence>
<dbReference type="InParanoid" id="K1XHT9"/>
<name>K1XHT9_MARBU</name>
<evidence type="ECO:0000313" key="2">
    <source>
        <dbReference type="EMBL" id="EKD20328.1"/>
    </source>
</evidence>
<keyword evidence="3" id="KW-1185">Reference proteome</keyword>
<dbReference type="AlphaFoldDB" id="K1XHT9"/>
<dbReference type="EMBL" id="JH921429">
    <property type="protein sequence ID" value="EKD20328.1"/>
    <property type="molecule type" value="Genomic_DNA"/>
</dbReference>
<dbReference type="HOGENOM" id="CLU_077722_2_0_1"/>
<dbReference type="KEGG" id="mbe:MBM_01010"/>
<sequence length="114" mass="11894">MLFKQLALNVAFLRGAASGPSGLANRTNRDPMTRNASSILPFPFALAAFIALVAFVASVAFAASVAFVALIIVASFALIVTLAALAAAPAVAMTLAERRAKVKRLLRVLIDLLL</sequence>
<keyword evidence="1" id="KW-0472">Membrane</keyword>
<feature type="transmembrane region" description="Helical" evidence="1">
    <location>
        <begin position="39"/>
        <end position="61"/>
    </location>
</feature>
<reference evidence="2 3" key="1">
    <citation type="journal article" date="2012" name="BMC Genomics">
        <title>Sequencing the genome of Marssonina brunnea reveals fungus-poplar co-evolution.</title>
        <authorList>
            <person name="Zhu S."/>
            <person name="Cao Y.-Z."/>
            <person name="Jiang C."/>
            <person name="Tan B.-Y."/>
            <person name="Wang Z."/>
            <person name="Feng S."/>
            <person name="Zhang L."/>
            <person name="Su X.-H."/>
            <person name="Brejova B."/>
            <person name="Vinar T."/>
            <person name="Xu M."/>
            <person name="Wang M.-X."/>
            <person name="Zhang S.-G."/>
            <person name="Huang M.-R."/>
            <person name="Wu R."/>
            <person name="Zhou Y."/>
        </authorList>
    </citation>
    <scope>NUCLEOTIDE SEQUENCE [LARGE SCALE GENOMIC DNA]</scope>
    <source>
        <strain evidence="2 3">MB_m1</strain>
    </source>
</reference>
<evidence type="ECO:0000256" key="1">
    <source>
        <dbReference type="SAM" id="Phobius"/>
    </source>
</evidence>
<proteinExistence type="predicted"/>
<feature type="transmembrane region" description="Helical" evidence="1">
    <location>
        <begin position="67"/>
        <end position="96"/>
    </location>
</feature>
<keyword evidence="1" id="KW-0812">Transmembrane</keyword>
<keyword evidence="1" id="KW-1133">Transmembrane helix</keyword>
<protein>
    <submittedName>
        <fullName evidence="2">Uncharacterized protein</fullName>
    </submittedName>
</protein>
<gene>
    <name evidence="2" type="ORF">MBM_01010</name>
</gene>
<accession>K1XHT9</accession>
<organism evidence="2 3">
    <name type="scientific">Marssonina brunnea f. sp. multigermtubi (strain MB_m1)</name>
    <name type="common">Marssonina leaf spot fungus</name>
    <dbReference type="NCBI Taxonomy" id="1072389"/>
    <lineage>
        <taxon>Eukaryota</taxon>
        <taxon>Fungi</taxon>
        <taxon>Dikarya</taxon>
        <taxon>Ascomycota</taxon>
        <taxon>Pezizomycotina</taxon>
        <taxon>Leotiomycetes</taxon>
        <taxon>Helotiales</taxon>
        <taxon>Drepanopezizaceae</taxon>
        <taxon>Drepanopeziza</taxon>
    </lineage>
</organism>
<dbReference type="Proteomes" id="UP000006753">
    <property type="component" value="Unassembled WGS sequence"/>
</dbReference>